<dbReference type="Gene3D" id="1.10.860.10">
    <property type="entry name" value="DNAb Helicase, Chain A"/>
    <property type="match status" value="2"/>
</dbReference>
<dbReference type="EMBL" id="RFFJ01000001">
    <property type="protein sequence ID" value="RMI46753.1"/>
    <property type="molecule type" value="Genomic_DNA"/>
</dbReference>
<gene>
    <name evidence="5" type="ORF">EBN88_00545</name>
</gene>
<name>A0A3M2MCY3_9ACTN</name>
<dbReference type="GO" id="GO:0005829">
    <property type="term" value="C:cytosol"/>
    <property type="evidence" value="ECO:0007669"/>
    <property type="project" value="TreeGrafter"/>
</dbReference>
<evidence type="ECO:0000256" key="3">
    <source>
        <dbReference type="SAM" id="MobiDB-lite"/>
    </source>
</evidence>
<feature type="compositionally biased region" description="Low complexity" evidence="3">
    <location>
        <begin position="397"/>
        <end position="409"/>
    </location>
</feature>
<organism evidence="5 6">
    <name type="scientific">Streptomyces triticirhizae</name>
    <dbReference type="NCBI Taxonomy" id="2483353"/>
    <lineage>
        <taxon>Bacteria</taxon>
        <taxon>Bacillati</taxon>
        <taxon>Actinomycetota</taxon>
        <taxon>Actinomycetes</taxon>
        <taxon>Kitasatosporales</taxon>
        <taxon>Streptomycetaceae</taxon>
        <taxon>Streptomyces</taxon>
    </lineage>
</organism>
<dbReference type="InterPro" id="IPR016136">
    <property type="entry name" value="DNA_helicase_N/primase_C"/>
</dbReference>
<keyword evidence="2" id="KW-0238">DNA-binding</keyword>
<feature type="region of interest" description="Disordered" evidence="3">
    <location>
        <begin position="223"/>
        <end position="251"/>
    </location>
</feature>
<feature type="compositionally biased region" description="Low complexity" evidence="3">
    <location>
        <begin position="35"/>
        <end position="61"/>
    </location>
</feature>
<dbReference type="PANTHER" id="PTHR30153">
    <property type="entry name" value="REPLICATIVE DNA HELICASE DNAB"/>
    <property type="match status" value="1"/>
</dbReference>
<accession>A0A3M2MCY3</accession>
<feature type="compositionally biased region" description="Pro residues" evidence="3">
    <location>
        <begin position="227"/>
        <end position="246"/>
    </location>
</feature>
<reference evidence="5 6" key="1">
    <citation type="submission" date="2018-10" db="EMBL/GenBank/DDBJ databases">
        <title>Isolation, diversity and antifungal activity of actinobacteria from wheat.</title>
        <authorList>
            <person name="Han C."/>
        </authorList>
    </citation>
    <scope>NUCLEOTIDE SEQUENCE [LARGE SCALE GENOMIC DNA]</scope>
    <source>
        <strain evidence="5 6">NEAU-YY642</strain>
    </source>
</reference>
<dbReference type="InterPro" id="IPR007693">
    <property type="entry name" value="DNA_helicase_DnaB-like_N"/>
</dbReference>
<dbReference type="GO" id="GO:0003678">
    <property type="term" value="F:DNA helicase activity"/>
    <property type="evidence" value="ECO:0007669"/>
    <property type="project" value="InterPro"/>
</dbReference>
<dbReference type="GO" id="GO:0006260">
    <property type="term" value="P:DNA replication"/>
    <property type="evidence" value="ECO:0007669"/>
    <property type="project" value="UniProtKB-KW"/>
</dbReference>
<keyword evidence="6" id="KW-1185">Reference proteome</keyword>
<feature type="domain" description="DNA helicase DnaB-like N-terminal" evidence="4">
    <location>
        <begin position="248"/>
        <end position="323"/>
    </location>
</feature>
<dbReference type="Proteomes" id="UP000278673">
    <property type="component" value="Unassembled WGS sequence"/>
</dbReference>
<protein>
    <recommendedName>
        <fullName evidence="4">DNA helicase DnaB-like N-terminal domain-containing protein</fullName>
    </recommendedName>
</protein>
<evidence type="ECO:0000259" key="4">
    <source>
        <dbReference type="Pfam" id="PF00772"/>
    </source>
</evidence>
<dbReference type="GO" id="GO:0003677">
    <property type="term" value="F:DNA binding"/>
    <property type="evidence" value="ECO:0007669"/>
    <property type="project" value="UniProtKB-KW"/>
</dbReference>
<dbReference type="InterPro" id="IPR036185">
    <property type="entry name" value="DNA_heli_DnaB-like_N_sf"/>
</dbReference>
<feature type="domain" description="DNA helicase DnaB-like N-terminal" evidence="4">
    <location>
        <begin position="88"/>
        <end position="187"/>
    </location>
</feature>
<feature type="compositionally biased region" description="Pro residues" evidence="3">
    <location>
        <begin position="24"/>
        <end position="34"/>
    </location>
</feature>
<dbReference type="GO" id="GO:0005524">
    <property type="term" value="F:ATP binding"/>
    <property type="evidence" value="ECO:0007669"/>
    <property type="project" value="InterPro"/>
</dbReference>
<keyword evidence="1" id="KW-0235">DNA replication</keyword>
<proteinExistence type="predicted"/>
<dbReference type="SUPFAM" id="SSF48024">
    <property type="entry name" value="N-terminal domain of DnaB helicase"/>
    <property type="match status" value="2"/>
</dbReference>
<evidence type="ECO:0000313" key="5">
    <source>
        <dbReference type="EMBL" id="RMI46753.1"/>
    </source>
</evidence>
<feature type="region of interest" description="Disordered" evidence="3">
    <location>
        <begin position="1"/>
        <end position="84"/>
    </location>
</feature>
<comment type="caution">
    <text evidence="5">The sequence shown here is derived from an EMBL/GenBank/DDBJ whole genome shotgun (WGS) entry which is preliminary data.</text>
</comment>
<feature type="region of interest" description="Disordered" evidence="3">
    <location>
        <begin position="393"/>
        <end position="419"/>
    </location>
</feature>
<evidence type="ECO:0000256" key="2">
    <source>
        <dbReference type="ARBA" id="ARBA00023125"/>
    </source>
</evidence>
<evidence type="ECO:0000313" key="6">
    <source>
        <dbReference type="Proteomes" id="UP000278673"/>
    </source>
</evidence>
<evidence type="ECO:0000256" key="1">
    <source>
        <dbReference type="ARBA" id="ARBA00022705"/>
    </source>
</evidence>
<sequence length="419" mass="46052">MVGPSAWPNSARRVGRSASSWTPLPAPPAPPPDTSPSAPTSSTRSAASPPSPRRVSAPPARYRLRRLHPRGLTPSRPRPRRSSLSLLQHAEQAVLGACLLDPTQLVHLKQQRLKPEDFEKPIHRAIYQALLDLHDTKTPTTTTAWPTAVLAQARRYVRGLNTSYLYRVTGACPRPSHAPTYATIVREGATRRLLIQAATRLQQAAGEGALLRVIDAAEPLITQFQHHPPPPAIHRDPSAPPDPPPTDPEHVADELDLLTTLTHHPEGLRDIPWLHPTDFTNPTRAHLYQCLTALAHRGDPIDSLTLHWEMHRRQTLNGDASHHLDAIADHPTGSSPTFLADRLLTSSVLRAATRTAETIHTHATNEATPLRTVVRHAQQPLNYLATTIRRWQARHPTSGSRSRATSTAGPAPVTAHRHV</sequence>
<dbReference type="PANTHER" id="PTHR30153:SF2">
    <property type="entry name" value="REPLICATIVE DNA HELICASE"/>
    <property type="match status" value="1"/>
</dbReference>
<dbReference type="AlphaFoldDB" id="A0A3M2MCY3"/>
<dbReference type="Pfam" id="PF00772">
    <property type="entry name" value="DnaB"/>
    <property type="match status" value="2"/>
</dbReference>